<keyword evidence="3" id="KW-1185">Reference proteome</keyword>
<dbReference type="InterPro" id="IPR011664">
    <property type="entry name" value="Abi_system_AbiD/AbiF-like"/>
</dbReference>
<dbReference type="EMBL" id="LNXX01000033">
    <property type="protein sequence ID" value="KTC84340.1"/>
    <property type="molecule type" value="Genomic_DNA"/>
</dbReference>
<organism evidence="2 4">
    <name type="scientific">Legionella cincinnatiensis</name>
    <dbReference type="NCBI Taxonomy" id="28085"/>
    <lineage>
        <taxon>Bacteria</taxon>
        <taxon>Pseudomonadati</taxon>
        <taxon>Pseudomonadota</taxon>
        <taxon>Gammaproteobacteria</taxon>
        <taxon>Legionellales</taxon>
        <taxon>Legionellaceae</taxon>
        <taxon>Legionella</taxon>
    </lineage>
</organism>
<sequence length="299" mass="35425">MKFTKPFLSFEQQAMLLSERGLIIENDTAHYLQHLNYYRLSGYWIPFQEDNKTHRFKSNVRFSDILNLYLFDRELRLLLLDAIERIEISIRTQWAHYFAELSGSHAHLEPHLSKNDEWHAKNIAQLQKELARSDELFIKHYQNTYTFPDEPPIWVACEVMSFGLLSKWLKSMKPGEPCNKIARAYELDYDVLVSFIEYLAYLRNLCAHHSRVWNRKTTKTIKIPRSKPLELISSFNNEPLSIRKLYNPLVLVIHLLKIICPDNHFKNRLIALMEKHAIPLGAMGFPNDWRRKAVWADKD</sequence>
<accession>A0A378IFK3</accession>
<evidence type="ECO:0000313" key="4">
    <source>
        <dbReference type="Proteomes" id="UP000255316"/>
    </source>
</evidence>
<dbReference type="RefSeq" id="WP_058465075.1">
    <property type="nucleotide sequence ID" value="NZ_CAAAHQ010000032.1"/>
</dbReference>
<evidence type="ECO:0000313" key="1">
    <source>
        <dbReference type="EMBL" id="KTC84340.1"/>
    </source>
</evidence>
<evidence type="ECO:0000313" key="3">
    <source>
        <dbReference type="Proteomes" id="UP000054854"/>
    </source>
</evidence>
<dbReference type="OrthoDB" id="5363652at2"/>
<dbReference type="STRING" id="28085.Lcin_1903"/>
<evidence type="ECO:0000313" key="2">
    <source>
        <dbReference type="EMBL" id="STX34018.1"/>
    </source>
</evidence>
<dbReference type="Pfam" id="PF07751">
    <property type="entry name" value="Abi_2"/>
    <property type="match status" value="1"/>
</dbReference>
<dbReference type="Proteomes" id="UP000255316">
    <property type="component" value="Unassembled WGS sequence"/>
</dbReference>
<dbReference type="Proteomes" id="UP000054854">
    <property type="component" value="Unassembled WGS sequence"/>
</dbReference>
<name>A0A378IFK3_9GAMM</name>
<reference evidence="2 4" key="2">
    <citation type="submission" date="2018-06" db="EMBL/GenBank/DDBJ databases">
        <authorList>
            <consortium name="Pathogen Informatics"/>
            <person name="Doyle S."/>
        </authorList>
    </citation>
    <scope>NUCLEOTIDE SEQUENCE [LARGE SCALE GENOMIC DNA]</scope>
    <source>
        <strain evidence="2 4">NCTC12438</strain>
    </source>
</reference>
<reference evidence="1 3" key="1">
    <citation type="submission" date="2015-11" db="EMBL/GenBank/DDBJ databases">
        <title>Genomic analysis of 38 Legionella species identifies large and diverse effector repertoires.</title>
        <authorList>
            <person name="Burstein D."/>
            <person name="Amaro F."/>
            <person name="Zusman T."/>
            <person name="Lifshitz Z."/>
            <person name="Cohen O."/>
            <person name="Gilbert J.A."/>
            <person name="Pupko T."/>
            <person name="Shuman H.A."/>
            <person name="Segal G."/>
        </authorList>
    </citation>
    <scope>NUCLEOTIDE SEQUENCE [LARGE SCALE GENOMIC DNA]</scope>
    <source>
        <strain evidence="1 3">CDC#72-OH-14</strain>
    </source>
</reference>
<dbReference type="EMBL" id="UGNX01000001">
    <property type="protein sequence ID" value="STX34018.1"/>
    <property type="molecule type" value="Genomic_DNA"/>
</dbReference>
<protein>
    <submittedName>
        <fullName evidence="1 2">AbiD phage protein-like</fullName>
    </submittedName>
</protein>
<proteinExistence type="predicted"/>
<dbReference type="InterPro" id="IPR017034">
    <property type="entry name" value="Abi_system_AbiD/AbiF"/>
</dbReference>
<dbReference type="PIRSF" id="PIRSF034934">
    <property type="entry name" value="AbiF_AbiD"/>
    <property type="match status" value="1"/>
</dbReference>
<dbReference type="AlphaFoldDB" id="A0A378IFK3"/>
<gene>
    <name evidence="1" type="ORF">Lcin_1903</name>
    <name evidence="2" type="ORF">NCTC12438_00610</name>
</gene>